<proteinExistence type="predicted"/>
<dbReference type="EMBL" id="BGZK01000746">
    <property type="protein sequence ID" value="GBP58867.1"/>
    <property type="molecule type" value="Genomic_DNA"/>
</dbReference>
<sequence length="88" mass="10260">MSRAHVYAPALHETRRVIAISELVRVTESDRNPWSLFYKHQLEMIESNEWWEVDAGSTCFKSSPRRLSLQWHYRSLAVPNLQCPSAMG</sequence>
<reference evidence="1 2" key="1">
    <citation type="journal article" date="2019" name="Commun. Biol.">
        <title>The bagworm genome reveals a unique fibroin gene that provides high tensile strength.</title>
        <authorList>
            <person name="Kono N."/>
            <person name="Nakamura H."/>
            <person name="Ohtoshi R."/>
            <person name="Tomita M."/>
            <person name="Numata K."/>
            <person name="Arakawa K."/>
        </authorList>
    </citation>
    <scope>NUCLEOTIDE SEQUENCE [LARGE SCALE GENOMIC DNA]</scope>
</reference>
<dbReference type="Proteomes" id="UP000299102">
    <property type="component" value="Unassembled WGS sequence"/>
</dbReference>
<evidence type="ECO:0000313" key="1">
    <source>
        <dbReference type="EMBL" id="GBP58867.1"/>
    </source>
</evidence>
<keyword evidence="2" id="KW-1185">Reference proteome</keyword>
<protein>
    <submittedName>
        <fullName evidence="1">Uncharacterized protein</fullName>
    </submittedName>
</protein>
<name>A0A4C1X9F8_EUMVA</name>
<organism evidence="1 2">
    <name type="scientific">Eumeta variegata</name>
    <name type="common">Bagworm moth</name>
    <name type="synonym">Eumeta japonica</name>
    <dbReference type="NCBI Taxonomy" id="151549"/>
    <lineage>
        <taxon>Eukaryota</taxon>
        <taxon>Metazoa</taxon>
        <taxon>Ecdysozoa</taxon>
        <taxon>Arthropoda</taxon>
        <taxon>Hexapoda</taxon>
        <taxon>Insecta</taxon>
        <taxon>Pterygota</taxon>
        <taxon>Neoptera</taxon>
        <taxon>Endopterygota</taxon>
        <taxon>Lepidoptera</taxon>
        <taxon>Glossata</taxon>
        <taxon>Ditrysia</taxon>
        <taxon>Tineoidea</taxon>
        <taxon>Psychidae</taxon>
        <taxon>Oiketicinae</taxon>
        <taxon>Eumeta</taxon>
    </lineage>
</organism>
<evidence type="ECO:0000313" key="2">
    <source>
        <dbReference type="Proteomes" id="UP000299102"/>
    </source>
</evidence>
<accession>A0A4C1X9F8</accession>
<dbReference type="AlphaFoldDB" id="A0A4C1X9F8"/>
<comment type="caution">
    <text evidence="1">The sequence shown here is derived from an EMBL/GenBank/DDBJ whole genome shotgun (WGS) entry which is preliminary data.</text>
</comment>
<gene>
    <name evidence="1" type="ORF">EVAR_50524_1</name>
</gene>